<sequence>MKAPHLEFLGLYLKINKAVPGERKLQVKKVRSRVNEKGLDLPLQPNIHEKRGLSPSIIGEEEKISSVSILSSFKKSRSGRLLLPPLEFWRNQIPIYNADHVVTEIQGGASLVE</sequence>
<dbReference type="PANTHER" id="PTHR35311">
    <property type="entry name" value="KINETOCHORE-ASSOCIATED PROTEIN KNL-2 HOMOLOG"/>
    <property type="match status" value="1"/>
</dbReference>
<dbReference type="PANTHER" id="PTHR35311:SF1">
    <property type="entry name" value="PROTEIN EMBRYO DEFECTIVE 1674"/>
    <property type="match status" value="1"/>
</dbReference>
<protein>
    <submittedName>
        <fullName evidence="1">Uncharacterized protein</fullName>
    </submittedName>
</protein>
<reference evidence="1 2" key="1">
    <citation type="submission" date="2019-01" db="EMBL/GenBank/DDBJ databases">
        <title>Sequencing of cultivated peanut Arachis hypogaea provides insights into genome evolution and oil improvement.</title>
        <authorList>
            <person name="Chen X."/>
        </authorList>
    </citation>
    <scope>NUCLEOTIDE SEQUENCE [LARGE SCALE GENOMIC DNA]</scope>
    <source>
        <strain evidence="2">cv. Fuhuasheng</strain>
        <tissue evidence="1">Leaves</tissue>
    </source>
</reference>
<dbReference type="Proteomes" id="UP000289738">
    <property type="component" value="Chromosome A10"/>
</dbReference>
<evidence type="ECO:0000313" key="1">
    <source>
        <dbReference type="EMBL" id="RYR34544.1"/>
    </source>
</evidence>
<organism evidence="1 2">
    <name type="scientific">Arachis hypogaea</name>
    <name type="common">Peanut</name>
    <dbReference type="NCBI Taxonomy" id="3818"/>
    <lineage>
        <taxon>Eukaryota</taxon>
        <taxon>Viridiplantae</taxon>
        <taxon>Streptophyta</taxon>
        <taxon>Embryophyta</taxon>
        <taxon>Tracheophyta</taxon>
        <taxon>Spermatophyta</taxon>
        <taxon>Magnoliopsida</taxon>
        <taxon>eudicotyledons</taxon>
        <taxon>Gunneridae</taxon>
        <taxon>Pentapetalae</taxon>
        <taxon>rosids</taxon>
        <taxon>fabids</taxon>
        <taxon>Fabales</taxon>
        <taxon>Fabaceae</taxon>
        <taxon>Papilionoideae</taxon>
        <taxon>50 kb inversion clade</taxon>
        <taxon>dalbergioids sensu lato</taxon>
        <taxon>Dalbergieae</taxon>
        <taxon>Pterocarpus clade</taxon>
        <taxon>Arachis</taxon>
    </lineage>
</organism>
<proteinExistence type="predicted"/>
<comment type="caution">
    <text evidence="1">The sequence shown here is derived from an EMBL/GenBank/DDBJ whole genome shotgun (WGS) entry which is preliminary data.</text>
</comment>
<accession>A0A445B7A4</accession>
<dbReference type="InterPro" id="IPR053090">
    <property type="entry name" value="Centromere_KNL-2_homolog"/>
</dbReference>
<keyword evidence="2" id="KW-1185">Reference proteome</keyword>
<evidence type="ECO:0000313" key="2">
    <source>
        <dbReference type="Proteomes" id="UP000289738"/>
    </source>
</evidence>
<dbReference type="OrthoDB" id="118550at2759"/>
<gene>
    <name evidence="1" type="ORF">Ahy_A10g049493</name>
</gene>
<dbReference type="EMBL" id="SDMP01000010">
    <property type="protein sequence ID" value="RYR34544.1"/>
    <property type="molecule type" value="Genomic_DNA"/>
</dbReference>
<dbReference type="AlphaFoldDB" id="A0A445B7A4"/>
<name>A0A445B7A4_ARAHY</name>